<name>A0A5P8P0Z6_9BACT</name>
<dbReference type="RefSeq" id="WP_152307302.1">
    <property type="nucleotide sequence ID" value="NZ_CP043617.1"/>
</dbReference>
<accession>A0A5P8P0Z6</accession>
<dbReference type="Proteomes" id="UP000326944">
    <property type="component" value="Chromosome"/>
</dbReference>
<evidence type="ECO:0000313" key="1">
    <source>
        <dbReference type="EMBL" id="QFR49359.1"/>
    </source>
</evidence>
<organism evidence="1 2">
    <name type="scientific">Sulfurimonas lithotrophica</name>
    <dbReference type="NCBI Taxonomy" id="2590022"/>
    <lineage>
        <taxon>Bacteria</taxon>
        <taxon>Pseudomonadati</taxon>
        <taxon>Campylobacterota</taxon>
        <taxon>Epsilonproteobacteria</taxon>
        <taxon>Campylobacterales</taxon>
        <taxon>Sulfurimonadaceae</taxon>
        <taxon>Sulfurimonas</taxon>
    </lineage>
</organism>
<protein>
    <submittedName>
        <fullName evidence="1">Uncharacterized protein</fullName>
    </submittedName>
</protein>
<gene>
    <name evidence="1" type="ORF">FJR48_06310</name>
</gene>
<sequence length="377" mass="44801">MLNISQDIKKLNDSDIADNLLHYEYNVKHLLSLIKSNVDKEEAQYLSSYRSFEGEVYENFLYEKLVKYAEKNDDIVKFVLKGFHQNKVKSNPNTLSISEKQQIVYRTKSREISEFDAMFITKDNELYFVEMTLVKNVLKLRKRLRKKKALLEIIFPNYEIKALIILNNGATGTKQFPSYCKVWFTNEFSSTKVLEYILNPHKKKLTPKLKSNSSKMIEAHTLKLHPFRYYNTMSWITKMLRAHKKHVLDLGFLMNPKIQRYHDLYNKLYIGYMNIDEAKKILELEGEYKEDQRVVVALEKKHTDEIVLTYYIQLTRKKLYLYSFNDEGKQVKEKKDPYGITVTEVFHINKMMDNSYELNEINVKFIKKLLSNIVRDA</sequence>
<evidence type="ECO:0000313" key="2">
    <source>
        <dbReference type="Proteomes" id="UP000326944"/>
    </source>
</evidence>
<proteinExistence type="predicted"/>
<keyword evidence="2" id="KW-1185">Reference proteome</keyword>
<dbReference type="AlphaFoldDB" id="A0A5P8P0Z6"/>
<dbReference type="KEGG" id="sulg:FJR48_06310"/>
<dbReference type="EMBL" id="CP043617">
    <property type="protein sequence ID" value="QFR49359.1"/>
    <property type="molecule type" value="Genomic_DNA"/>
</dbReference>
<reference evidence="1 2" key="1">
    <citation type="submission" date="2019-09" db="EMBL/GenBank/DDBJ databases">
        <title>Sulfurimonas gotlandica sp. nov., a chemoautotrophic and psychrotolerant epsilonproteobacterium isolated from a pelagic redoxcline, and an emended description of the genus Sulfurimonas.</title>
        <authorList>
            <person name="Wang S."/>
            <person name="Jiang L."/>
            <person name="Shao S."/>
        </authorList>
    </citation>
    <scope>NUCLEOTIDE SEQUENCE [LARGE SCALE GENOMIC DNA]</scope>
    <source>
        <strain evidence="1 2">GYSZ_1</strain>
    </source>
</reference>
<dbReference type="OrthoDB" id="5348436at2"/>